<name>A0A0A9B1S0_ARUDO</name>
<dbReference type="EMBL" id="GBRH01240564">
    <property type="protein sequence ID" value="JAD57331.1"/>
    <property type="molecule type" value="Transcribed_RNA"/>
</dbReference>
<reference evidence="1" key="1">
    <citation type="submission" date="2014-09" db="EMBL/GenBank/DDBJ databases">
        <authorList>
            <person name="Magalhaes I.L.F."/>
            <person name="Oliveira U."/>
            <person name="Santos F.R."/>
            <person name="Vidigal T.H.D.A."/>
            <person name="Brescovit A.D."/>
            <person name="Santos A.J."/>
        </authorList>
    </citation>
    <scope>NUCLEOTIDE SEQUENCE</scope>
    <source>
        <tissue evidence="1">Shoot tissue taken approximately 20 cm above the soil surface</tissue>
    </source>
</reference>
<evidence type="ECO:0000313" key="1">
    <source>
        <dbReference type="EMBL" id="JAD57331.1"/>
    </source>
</evidence>
<sequence>METPTYYTGQKTNSHCRILLHEE</sequence>
<proteinExistence type="predicted"/>
<dbReference type="AlphaFoldDB" id="A0A0A9B1S0"/>
<protein>
    <submittedName>
        <fullName evidence="1">Uncharacterized protein</fullName>
    </submittedName>
</protein>
<reference evidence="1" key="2">
    <citation type="journal article" date="2015" name="Data Brief">
        <title>Shoot transcriptome of the giant reed, Arundo donax.</title>
        <authorList>
            <person name="Barrero R.A."/>
            <person name="Guerrero F.D."/>
            <person name="Moolhuijzen P."/>
            <person name="Goolsby J.A."/>
            <person name="Tidwell J."/>
            <person name="Bellgard S.E."/>
            <person name="Bellgard M.I."/>
        </authorList>
    </citation>
    <scope>NUCLEOTIDE SEQUENCE</scope>
    <source>
        <tissue evidence="1">Shoot tissue taken approximately 20 cm above the soil surface</tissue>
    </source>
</reference>
<accession>A0A0A9B1S0</accession>
<organism evidence="1">
    <name type="scientific">Arundo donax</name>
    <name type="common">Giant reed</name>
    <name type="synonym">Donax arundinaceus</name>
    <dbReference type="NCBI Taxonomy" id="35708"/>
    <lineage>
        <taxon>Eukaryota</taxon>
        <taxon>Viridiplantae</taxon>
        <taxon>Streptophyta</taxon>
        <taxon>Embryophyta</taxon>
        <taxon>Tracheophyta</taxon>
        <taxon>Spermatophyta</taxon>
        <taxon>Magnoliopsida</taxon>
        <taxon>Liliopsida</taxon>
        <taxon>Poales</taxon>
        <taxon>Poaceae</taxon>
        <taxon>PACMAD clade</taxon>
        <taxon>Arundinoideae</taxon>
        <taxon>Arundineae</taxon>
        <taxon>Arundo</taxon>
    </lineage>
</organism>